<organism evidence="1 2">
    <name type="scientific">Nicrophorus vespilloides</name>
    <name type="common">Boreal carrion beetle</name>
    <dbReference type="NCBI Taxonomy" id="110193"/>
    <lineage>
        <taxon>Eukaryota</taxon>
        <taxon>Metazoa</taxon>
        <taxon>Ecdysozoa</taxon>
        <taxon>Arthropoda</taxon>
        <taxon>Hexapoda</taxon>
        <taxon>Insecta</taxon>
        <taxon>Pterygota</taxon>
        <taxon>Neoptera</taxon>
        <taxon>Endopterygota</taxon>
        <taxon>Coleoptera</taxon>
        <taxon>Polyphaga</taxon>
        <taxon>Staphyliniformia</taxon>
        <taxon>Silphidae</taxon>
        <taxon>Nicrophorinae</taxon>
        <taxon>Nicrophorus</taxon>
    </lineage>
</organism>
<dbReference type="GeneID" id="108557125"/>
<accession>A0ABM1M373</accession>
<dbReference type="Proteomes" id="UP000695000">
    <property type="component" value="Unplaced"/>
</dbReference>
<name>A0ABM1M373_NICVS</name>
<evidence type="ECO:0000313" key="2">
    <source>
        <dbReference type="RefSeq" id="XP_017769023.1"/>
    </source>
</evidence>
<dbReference type="PANTHER" id="PTHR33960">
    <property type="entry name" value="SIMILAR TO KIAA0825 PROTEIN"/>
    <property type="match status" value="1"/>
</dbReference>
<dbReference type="RefSeq" id="XP_017769023.1">
    <property type="nucleotide sequence ID" value="XM_017913534.1"/>
</dbReference>
<dbReference type="Pfam" id="PF14906">
    <property type="entry name" value="DUF4495"/>
    <property type="match status" value="1"/>
</dbReference>
<gene>
    <name evidence="2" type="primary">LOC108557125</name>
</gene>
<evidence type="ECO:0000313" key="1">
    <source>
        <dbReference type="Proteomes" id="UP000695000"/>
    </source>
</evidence>
<sequence>MELMEDGNLMDKVLILIQRDMEYYNKKQTVLQEIICPGIVGGRLDFPRSASFAAVKLVLWWEEEFLAAYRRGSGFMQGEVGKTESSLTTTGGCGGIVKASDPSKFITLITKSSDELLGHLHVLTQEALDHADLTVLTGTIGAAALLKNCLWCYAQNTENPKLEDGDKLLKCQKKYQDMGEALAERLLDLHCRLLSLYILQDSDSLDWENQKAFCENERGSYVVQMWWLYMQGTKEDLWNTVPPKMAQRVFSGMLNESLTILTVRYSQARPSEYRTPLHTTDISNLLLCVYKLLPSICNSREELMGMHLNSQSKILRDVHSKCQELLTCLILRGSPLESLYKVFSKGLDKVSIFKPRRSGEPCPWFVFAARGLFPDYSKWDELPEATELILELTVLLSQPQPNWAQLLKVLLMKNCKIYLLLLTCSIAEHSKSSLNLQTDKSGKEKCNGFLCSGDGTCRNVDTTANYLTATHYYDLIYSLSHVVLYCGNLGDFERVLMKAITGQENWFQCFERRQVWNQIRPAWYLSITDLIQPHLSPIIGTVLSAMETGASMYQACSIVLQSFVQIWQCLHPAFTRITQLLQDLLPTSVTPLGDSVLLHLLISALYSELLKMKEEQAMGLGEALCGVDEDNKHTKEIQELLEEATNCMEYEPDTKGCKRVEDNLQILEILVSDILMTDCGKRSLKVIQHFVKNNSDWLLMKLRGGDTDGANLPNVVNRRDQPLLHLMFFIGDTPFDQMMVGEWKVNWLDLFGVPMGLSKDRVFAQITSRWEFLDSQFPSTRRQGYIVPHISSLFKQT</sequence>
<protein>
    <submittedName>
        <fullName evidence="2">Uncharacterized protein KIAA0825</fullName>
    </submittedName>
</protein>
<proteinExistence type="predicted"/>
<keyword evidence="1" id="KW-1185">Reference proteome</keyword>
<dbReference type="InterPro" id="IPR027993">
    <property type="entry name" value="DUF4495"/>
</dbReference>
<dbReference type="PANTHER" id="PTHR33960:SF1">
    <property type="entry name" value="SIMILAR TO KIAA0825 PROTEIN"/>
    <property type="match status" value="1"/>
</dbReference>
<reference evidence="2" key="1">
    <citation type="submission" date="2025-08" db="UniProtKB">
        <authorList>
            <consortium name="RefSeq"/>
        </authorList>
    </citation>
    <scope>IDENTIFICATION</scope>
    <source>
        <tissue evidence="2">Whole Larva</tissue>
    </source>
</reference>